<feature type="compositionally biased region" description="Basic and acidic residues" evidence="1">
    <location>
        <begin position="55"/>
        <end position="71"/>
    </location>
</feature>
<feature type="region of interest" description="Disordered" evidence="1">
    <location>
        <begin position="55"/>
        <end position="87"/>
    </location>
</feature>
<dbReference type="Proteomes" id="UP000293902">
    <property type="component" value="Chromosome"/>
</dbReference>
<evidence type="ECO:0000313" key="6">
    <source>
        <dbReference type="Proteomes" id="UP000293902"/>
    </source>
</evidence>
<proteinExistence type="predicted"/>
<dbReference type="EMBL" id="QLNI01000008">
    <property type="protein sequence ID" value="RAM03018.1"/>
    <property type="molecule type" value="Genomic_DNA"/>
</dbReference>
<keyword evidence="2" id="KW-0472">Membrane</keyword>
<organism evidence="4 5">
    <name type="scientific">Desulfobacter hydrogenophilus</name>
    <dbReference type="NCBI Taxonomy" id="2291"/>
    <lineage>
        <taxon>Bacteria</taxon>
        <taxon>Pseudomonadati</taxon>
        <taxon>Thermodesulfobacteriota</taxon>
        <taxon>Desulfobacteria</taxon>
        <taxon>Desulfobacterales</taxon>
        <taxon>Desulfobacteraceae</taxon>
        <taxon>Desulfobacter</taxon>
    </lineage>
</organism>
<gene>
    <name evidence="4" type="ORF">DO021_05195</name>
    <name evidence="3" type="ORF">EYB58_07580</name>
</gene>
<dbReference type="AlphaFoldDB" id="A0A328FEH9"/>
<keyword evidence="2" id="KW-0812">Transmembrane</keyword>
<evidence type="ECO:0000313" key="4">
    <source>
        <dbReference type="EMBL" id="RAM03018.1"/>
    </source>
</evidence>
<protein>
    <submittedName>
        <fullName evidence="4">Uncharacterized protein</fullName>
    </submittedName>
</protein>
<keyword evidence="2" id="KW-1133">Transmembrane helix</keyword>
<sequence>MDFGDFITLILFLVFIFAPFLKRKKNEKAQKPDKSKQSGFSLFGKLNEVLKEAAREMHAQAEQARKKEASGQRRHPRELNENSFEQGREDAVNQTFWDEIDDRDDVDFYPENADVQVIKPIESVNENTLFVSRKKEPHRKAAKIPETRGSKFLRHDAIQTSCLRAGPRRLPARARGLRKAVIWSEILGKPVALKD</sequence>
<feature type="transmembrane region" description="Helical" evidence="2">
    <location>
        <begin position="6"/>
        <end position="21"/>
    </location>
</feature>
<reference evidence="4 5" key="1">
    <citation type="submission" date="2018-06" db="EMBL/GenBank/DDBJ databases">
        <title>Complete Genome Sequence of Desulfobacter hydrogenophilus (DSM3380).</title>
        <authorList>
            <person name="Marietou A."/>
            <person name="Schreiber L."/>
            <person name="Marshall I."/>
            <person name="Jorgensen B."/>
        </authorList>
    </citation>
    <scope>NUCLEOTIDE SEQUENCE [LARGE SCALE GENOMIC DNA]</scope>
    <source>
        <strain evidence="4 5">DSM 3380</strain>
    </source>
</reference>
<dbReference type="EMBL" id="CP036313">
    <property type="protein sequence ID" value="QBH12781.1"/>
    <property type="molecule type" value="Genomic_DNA"/>
</dbReference>
<dbReference type="OrthoDB" id="5420196at2"/>
<dbReference type="RefSeq" id="WP_111954409.1">
    <property type="nucleotide sequence ID" value="NZ_CP036313.1"/>
</dbReference>
<accession>A0A328FEH9</accession>
<evidence type="ECO:0000313" key="3">
    <source>
        <dbReference type="EMBL" id="QBH12781.1"/>
    </source>
</evidence>
<evidence type="ECO:0000256" key="1">
    <source>
        <dbReference type="SAM" id="MobiDB-lite"/>
    </source>
</evidence>
<dbReference type="Proteomes" id="UP000248798">
    <property type="component" value="Unassembled WGS sequence"/>
</dbReference>
<reference evidence="3 6" key="2">
    <citation type="submission" date="2019-02" db="EMBL/GenBank/DDBJ databases">
        <title>Complete genome sequence of Desulfobacter hydrogenophilus AcRS1.</title>
        <authorList>
            <person name="Marietou A."/>
            <person name="Lund M.B."/>
            <person name="Marshall I.P.G."/>
            <person name="Schreiber L."/>
            <person name="Jorgensen B."/>
        </authorList>
    </citation>
    <scope>NUCLEOTIDE SEQUENCE [LARGE SCALE GENOMIC DNA]</scope>
    <source>
        <strain evidence="3 6">AcRS1</strain>
    </source>
</reference>
<keyword evidence="6" id="KW-1185">Reference proteome</keyword>
<evidence type="ECO:0000256" key="2">
    <source>
        <dbReference type="SAM" id="Phobius"/>
    </source>
</evidence>
<name>A0A328FEH9_9BACT</name>
<evidence type="ECO:0000313" key="5">
    <source>
        <dbReference type="Proteomes" id="UP000248798"/>
    </source>
</evidence>